<dbReference type="InterPro" id="IPR013559">
    <property type="entry name" value="YheO"/>
</dbReference>
<reference evidence="4 5" key="1">
    <citation type="submission" date="2018-03" db="EMBL/GenBank/DDBJ databases">
        <authorList>
            <person name="Keele B.F."/>
        </authorList>
    </citation>
    <scope>NUCLEOTIDE SEQUENCE [LARGE SCALE GENOMIC DNA]</scope>
    <source>
        <strain evidence="4 5">AU19729</strain>
    </source>
</reference>
<dbReference type="InterPro" id="IPR039446">
    <property type="entry name" value="DauR-like"/>
</dbReference>
<feature type="region of interest" description="Disordered" evidence="1">
    <location>
        <begin position="1"/>
        <end position="30"/>
    </location>
</feature>
<proteinExistence type="predicted"/>
<dbReference type="EMBL" id="PVGH01000060">
    <property type="protein sequence ID" value="PRF60273.1"/>
    <property type="molecule type" value="Genomic_DNA"/>
</dbReference>
<evidence type="ECO:0000256" key="1">
    <source>
        <dbReference type="SAM" id="MobiDB-lite"/>
    </source>
</evidence>
<dbReference type="PANTHER" id="PTHR35568">
    <property type="entry name" value="TRANSCRIPTIONAL REGULATOR DAUR"/>
    <property type="match status" value="1"/>
</dbReference>
<evidence type="ECO:0000259" key="2">
    <source>
        <dbReference type="Pfam" id="PF08348"/>
    </source>
</evidence>
<protein>
    <submittedName>
        <fullName evidence="4">DNA-binding protein</fullName>
    </submittedName>
</protein>
<evidence type="ECO:0000313" key="5">
    <source>
        <dbReference type="Proteomes" id="UP000238982"/>
    </source>
</evidence>
<gene>
    <name evidence="4" type="ORF">C6Q15_15165</name>
</gene>
<keyword evidence="4" id="KW-0238">DNA-binding</keyword>
<dbReference type="AlphaFoldDB" id="A0A2S9MNN5"/>
<accession>A0A2S9MNN5</accession>
<evidence type="ECO:0000313" key="4">
    <source>
        <dbReference type="EMBL" id="PRF60273.1"/>
    </source>
</evidence>
<feature type="domain" description="Transcriptional regulator DauR-like HTH" evidence="3">
    <location>
        <begin position="175"/>
        <end position="234"/>
    </location>
</feature>
<dbReference type="Proteomes" id="UP000238982">
    <property type="component" value="Unassembled WGS sequence"/>
</dbReference>
<dbReference type="Pfam" id="PF08348">
    <property type="entry name" value="PAS_6"/>
    <property type="match status" value="1"/>
</dbReference>
<dbReference type="GO" id="GO:0003677">
    <property type="term" value="F:DNA binding"/>
    <property type="evidence" value="ECO:0007669"/>
    <property type="project" value="UniProtKB-KW"/>
</dbReference>
<evidence type="ECO:0000259" key="3">
    <source>
        <dbReference type="Pfam" id="PF13309"/>
    </source>
</evidence>
<organism evidence="4 5">
    <name type="scientific">Burkholderia multivorans</name>
    <dbReference type="NCBI Taxonomy" id="87883"/>
    <lineage>
        <taxon>Bacteria</taxon>
        <taxon>Pseudomonadati</taxon>
        <taxon>Pseudomonadota</taxon>
        <taxon>Betaproteobacteria</taxon>
        <taxon>Burkholderiales</taxon>
        <taxon>Burkholderiaceae</taxon>
        <taxon>Burkholderia</taxon>
        <taxon>Burkholderia cepacia complex</taxon>
    </lineage>
</organism>
<feature type="domain" description="YheO-like" evidence="2">
    <location>
        <begin position="41"/>
        <end position="149"/>
    </location>
</feature>
<dbReference type="PANTHER" id="PTHR35568:SF1">
    <property type="entry name" value="TRANSCRIPTIONAL REGULATOR DAUR"/>
    <property type="match status" value="1"/>
</dbReference>
<comment type="caution">
    <text evidence="4">The sequence shown here is derived from an EMBL/GenBank/DDBJ whole genome shotgun (WGS) entry which is preliminary data.</text>
</comment>
<dbReference type="InterPro" id="IPR039445">
    <property type="entry name" value="DauR-like_HTH"/>
</dbReference>
<dbReference type="Pfam" id="PF13309">
    <property type="entry name" value="HTH_22"/>
    <property type="match status" value="1"/>
</dbReference>
<name>A0A2S9MNN5_9BURK</name>
<sequence>MRSTSMKTKARTSAAAQAKRTSGRPAASAASLKSEQASLIEQVQRIAEGLGQMFAPFTEVVVHDLRTPKQAILAIHNNLSGRAVGDPATELGLARIADDDFPPVLANYPNRFADGRTAKSTSIGIKDSSGRYVAALCLNADVTLFRGFQHMLAQFCCTDGDAVADTLDPAGADAIRQRIDAFATRLAATPRELKTEQRRELMQTLKADGLLEIRRAMEIVSQHLGVSRATVYNDAK</sequence>